<dbReference type="GO" id="GO:0007166">
    <property type="term" value="P:cell surface receptor signaling pathway"/>
    <property type="evidence" value="ECO:0007669"/>
    <property type="project" value="InterPro"/>
</dbReference>
<evidence type="ECO:0000313" key="3">
    <source>
        <dbReference type="EMBL" id="TFY72086.1"/>
    </source>
</evidence>
<dbReference type="InterPro" id="IPR027417">
    <property type="entry name" value="P-loop_NTPase"/>
</dbReference>
<gene>
    <name evidence="3" type="ORF">EVG20_g936</name>
</gene>
<proteinExistence type="predicted"/>
<comment type="caution">
    <text evidence="3">The sequence shown here is derived from an EMBL/GenBank/DDBJ whole genome shotgun (WGS) entry which is preliminary data.</text>
</comment>
<dbReference type="GO" id="GO:0043531">
    <property type="term" value="F:ADP binding"/>
    <property type="evidence" value="ECO:0007669"/>
    <property type="project" value="InterPro"/>
</dbReference>
<organism evidence="3 4">
    <name type="scientific">Dentipellis fragilis</name>
    <dbReference type="NCBI Taxonomy" id="205917"/>
    <lineage>
        <taxon>Eukaryota</taxon>
        <taxon>Fungi</taxon>
        <taxon>Dikarya</taxon>
        <taxon>Basidiomycota</taxon>
        <taxon>Agaricomycotina</taxon>
        <taxon>Agaricomycetes</taxon>
        <taxon>Russulales</taxon>
        <taxon>Hericiaceae</taxon>
        <taxon>Dentipellis</taxon>
    </lineage>
</organism>
<dbReference type="STRING" id="205917.A0A4Y9ZB66"/>
<dbReference type="EMBL" id="SEOQ01000026">
    <property type="protein sequence ID" value="TFY72086.1"/>
    <property type="molecule type" value="Genomic_DNA"/>
</dbReference>
<evidence type="ECO:0000256" key="1">
    <source>
        <dbReference type="SAM" id="MobiDB-lite"/>
    </source>
</evidence>
<feature type="region of interest" description="Disordered" evidence="1">
    <location>
        <begin position="12"/>
        <end position="43"/>
    </location>
</feature>
<dbReference type="Gene3D" id="1.20.930.20">
    <property type="entry name" value="Adaptor protein Cbl, N-terminal domain"/>
    <property type="match status" value="1"/>
</dbReference>
<dbReference type="InterPro" id="IPR036537">
    <property type="entry name" value="Adaptor_Cbl_N_dom_sf"/>
</dbReference>
<dbReference type="SUPFAM" id="SSF52540">
    <property type="entry name" value="P-loop containing nucleoside triphosphate hydrolases"/>
    <property type="match status" value="1"/>
</dbReference>
<feature type="domain" description="NB-ARC" evidence="2">
    <location>
        <begin position="264"/>
        <end position="364"/>
    </location>
</feature>
<keyword evidence="4" id="KW-1185">Reference proteome</keyword>
<sequence length="637" mass="69476">MSAHDLSSVEHAQVASGAISPPNAADQPAGGGSTGARPASSKVAGRNKDAIYSNVKTIFELLKDAGEMAKDIPYIKAIAGVIAQILKMREEVVALDAKWGDVMTNIEAIHKLLEDVQRDVDGADVDLSQDLKARLKGFESMLMDVATALECCIARSGVVNRVRKTIHRHDLQNMVDKCAEDINNALKYFNTALISANLVTAKQNNMLLNKNTSILEGNSMILNQNTSTLNAVHEIISSESITSKPISLKPCIPAKPHIFLGRDDVVQGIVNTILEKSPARIAIMGPGGIGKTSIALAVLHHPSVKAFFDGVCYFVPCEAIGSADALMMKIAEILGITADKDRVLDENKVMAYLGSQKAALCLDNFETPWEISTSGVEMMLSKLASLSEITILVTMRGTSYPLGISWTKPPLGPIAPVDEEAALQIFEAISNIRDEYSKKLILAVDCIPLAVVLLASLAIDDNNASMVWRDWEAEHTSMVKRDTNEDHRLSSLDVSIKLSLESSRLKGNAEAQRLLTFLSMMPAGVSLHTIEKLETHLKLKKPLDSLCKVIARCGLMCSDEYGQLKLLSPIRLYIEKNQRLAAADIQSLKDYILSLIDIIHPTIMFEQAGNIKFVLQYCLENLGDKNDTLIFKTIATM</sequence>
<reference evidence="3 4" key="1">
    <citation type="submission" date="2019-02" db="EMBL/GenBank/DDBJ databases">
        <title>Genome sequencing of the rare red list fungi Dentipellis fragilis.</title>
        <authorList>
            <person name="Buettner E."/>
            <person name="Kellner H."/>
        </authorList>
    </citation>
    <scope>NUCLEOTIDE SEQUENCE [LARGE SCALE GENOMIC DNA]</scope>
    <source>
        <strain evidence="3 4">DSM 105465</strain>
    </source>
</reference>
<dbReference type="PANTHER" id="PTHR36766:SF30">
    <property type="entry name" value="TIR-NBS TYPE DISEASE RESISTANCE PROTEIN-RELATED"/>
    <property type="match status" value="1"/>
</dbReference>
<dbReference type="OrthoDB" id="431454at2759"/>
<protein>
    <recommendedName>
        <fullName evidence="2">NB-ARC domain-containing protein</fullName>
    </recommendedName>
</protein>
<dbReference type="InterPro" id="IPR059179">
    <property type="entry name" value="MLKL-like_MCAfunc"/>
</dbReference>
<dbReference type="Proteomes" id="UP000298327">
    <property type="component" value="Unassembled WGS sequence"/>
</dbReference>
<evidence type="ECO:0000259" key="2">
    <source>
        <dbReference type="Pfam" id="PF00931"/>
    </source>
</evidence>
<name>A0A4Y9ZB66_9AGAM</name>
<dbReference type="CDD" id="cd21037">
    <property type="entry name" value="MLKL_NTD"/>
    <property type="match status" value="1"/>
</dbReference>
<evidence type="ECO:0000313" key="4">
    <source>
        <dbReference type="Proteomes" id="UP000298327"/>
    </source>
</evidence>
<dbReference type="Pfam" id="PF00931">
    <property type="entry name" value="NB-ARC"/>
    <property type="match status" value="1"/>
</dbReference>
<dbReference type="Gene3D" id="3.40.50.300">
    <property type="entry name" value="P-loop containing nucleotide triphosphate hydrolases"/>
    <property type="match status" value="1"/>
</dbReference>
<accession>A0A4Y9ZB66</accession>
<dbReference type="AlphaFoldDB" id="A0A4Y9ZB66"/>
<dbReference type="PANTHER" id="PTHR36766">
    <property type="entry name" value="PLANT BROAD-SPECTRUM MILDEW RESISTANCE PROTEIN RPW8"/>
    <property type="match status" value="1"/>
</dbReference>
<dbReference type="InterPro" id="IPR002182">
    <property type="entry name" value="NB-ARC"/>
</dbReference>